<dbReference type="GO" id="GO:0003676">
    <property type="term" value="F:nucleic acid binding"/>
    <property type="evidence" value="ECO:0007669"/>
    <property type="project" value="InterPro"/>
</dbReference>
<dbReference type="Gene3D" id="3.40.1350.10">
    <property type="match status" value="1"/>
</dbReference>
<keyword evidence="3" id="KW-0378">Hydrolase</keyword>
<dbReference type="EMBL" id="LAZR01023726">
    <property type="protein sequence ID" value="KKL77522.1"/>
    <property type="molecule type" value="Genomic_DNA"/>
</dbReference>
<dbReference type="Pfam" id="PF08774">
    <property type="entry name" value="VRR_NUC"/>
    <property type="match status" value="1"/>
</dbReference>
<feature type="domain" description="VRR-NUC" evidence="4">
    <location>
        <begin position="9"/>
        <end position="96"/>
    </location>
</feature>
<evidence type="ECO:0000259" key="4">
    <source>
        <dbReference type="SMART" id="SM00990"/>
    </source>
</evidence>
<comment type="caution">
    <text evidence="5">The sequence shown here is derived from an EMBL/GenBank/DDBJ whole genome shotgun (WGS) entry which is preliminary data.</text>
</comment>
<organism evidence="5">
    <name type="scientific">marine sediment metagenome</name>
    <dbReference type="NCBI Taxonomy" id="412755"/>
    <lineage>
        <taxon>unclassified sequences</taxon>
        <taxon>metagenomes</taxon>
        <taxon>ecological metagenomes</taxon>
    </lineage>
</organism>
<dbReference type="AlphaFoldDB" id="A0A0F9HQT7"/>
<comment type="cofactor">
    <cofactor evidence="1">
        <name>Mg(2+)</name>
        <dbReference type="ChEBI" id="CHEBI:18420"/>
    </cofactor>
</comment>
<dbReference type="GO" id="GO:0004518">
    <property type="term" value="F:nuclease activity"/>
    <property type="evidence" value="ECO:0007669"/>
    <property type="project" value="UniProtKB-KW"/>
</dbReference>
<name>A0A0F9HQT7_9ZZZZ</name>
<evidence type="ECO:0000313" key="5">
    <source>
        <dbReference type="EMBL" id="KKL77522.1"/>
    </source>
</evidence>
<dbReference type="GO" id="GO:0016788">
    <property type="term" value="F:hydrolase activity, acting on ester bonds"/>
    <property type="evidence" value="ECO:0007669"/>
    <property type="project" value="InterPro"/>
</dbReference>
<proteinExistence type="predicted"/>
<gene>
    <name evidence="5" type="ORF">LCGC14_2034030</name>
</gene>
<evidence type="ECO:0000256" key="2">
    <source>
        <dbReference type="ARBA" id="ARBA00022722"/>
    </source>
</evidence>
<dbReference type="InterPro" id="IPR014883">
    <property type="entry name" value="VRR_NUC"/>
</dbReference>
<dbReference type="InterPro" id="IPR011856">
    <property type="entry name" value="tRNA_endonuc-like_dom_sf"/>
</dbReference>
<reference evidence="5" key="1">
    <citation type="journal article" date="2015" name="Nature">
        <title>Complex archaea that bridge the gap between prokaryotes and eukaryotes.</title>
        <authorList>
            <person name="Spang A."/>
            <person name="Saw J.H."/>
            <person name="Jorgensen S.L."/>
            <person name="Zaremba-Niedzwiedzka K."/>
            <person name="Martijn J."/>
            <person name="Lind A.E."/>
            <person name="van Eijk R."/>
            <person name="Schleper C."/>
            <person name="Guy L."/>
            <person name="Ettema T.J."/>
        </authorList>
    </citation>
    <scope>NUCLEOTIDE SEQUENCE</scope>
</reference>
<protein>
    <recommendedName>
        <fullName evidence="4">VRR-NUC domain-containing protein</fullName>
    </recommendedName>
</protein>
<keyword evidence="2" id="KW-0540">Nuclease</keyword>
<evidence type="ECO:0000256" key="1">
    <source>
        <dbReference type="ARBA" id="ARBA00001946"/>
    </source>
</evidence>
<evidence type="ECO:0000256" key="3">
    <source>
        <dbReference type="ARBA" id="ARBA00022801"/>
    </source>
</evidence>
<dbReference type="SMART" id="SM00990">
    <property type="entry name" value="VRR_NUC"/>
    <property type="match status" value="1"/>
</dbReference>
<sequence>MSRAKAPVIPEDAVQRTLIAWARWHGWYVVEFAAKGTHRALRGSVPTGWPDWLAIRDRYIQIETKSTRGKLSDDQKKCIAEIREAGGTVLVPYGIEDGERLMIEAGMERSL</sequence>
<accession>A0A0F9HQT7</accession>